<dbReference type="SUPFAM" id="SSF52402">
    <property type="entry name" value="Adenine nucleotide alpha hydrolases-like"/>
    <property type="match status" value="2"/>
</dbReference>
<dbReference type="InterPro" id="IPR006015">
    <property type="entry name" value="Universal_stress_UspA"/>
</dbReference>
<sequence>MYKILIATDFSRAAASAADYALRMACSCGMNLSIIHIYSVGLPMVAEGTMFSQDSLYDLAEKDSLERLSLLEAKLNQDADQLCNDSSKPLIEVFSTIGVPAAGIKSFFNQKDMGMIVMGIKPEERYLGTLPGSTIRKLIKWTSVPVLLVPMNFPPVPIQQIVFATDFGDSDITALGFLAQIASAYHSDLLIFHNRISAEKGGQFLQKEKKFLDKVAQAIDYPKVFYRHKQKDTLEEALAVLDKNAEADMLAMVHKKHSMIEELFGGDKTLRMISRTRVPLIIFPQSFATSPGPARLGERQVHN</sequence>
<evidence type="ECO:0000313" key="3">
    <source>
        <dbReference type="EMBL" id="PWS30452.1"/>
    </source>
</evidence>
<reference evidence="4" key="1">
    <citation type="submission" date="2018-05" db="EMBL/GenBank/DDBJ databases">
        <title>Pedobacter paludis sp. nov., isolated from wetland soil.</title>
        <authorList>
            <person name="Zhang Y."/>
        </authorList>
    </citation>
    <scope>NUCLEOTIDE SEQUENCE [LARGE SCALE GENOMIC DNA]</scope>
    <source>
        <strain evidence="4">R-8</strain>
    </source>
</reference>
<dbReference type="PANTHER" id="PTHR46268">
    <property type="entry name" value="STRESS RESPONSE PROTEIN NHAX"/>
    <property type="match status" value="1"/>
</dbReference>
<name>A0A317EVI4_9SPHI</name>
<evidence type="ECO:0000259" key="2">
    <source>
        <dbReference type="Pfam" id="PF00582"/>
    </source>
</evidence>
<dbReference type="Gene3D" id="3.40.50.12370">
    <property type="match status" value="1"/>
</dbReference>
<accession>A0A317EVI4</accession>
<dbReference type="PRINTS" id="PR01438">
    <property type="entry name" value="UNVRSLSTRESS"/>
</dbReference>
<dbReference type="EMBL" id="QGNY01000007">
    <property type="protein sequence ID" value="PWS30452.1"/>
    <property type="molecule type" value="Genomic_DNA"/>
</dbReference>
<gene>
    <name evidence="3" type="ORF">DF947_18705</name>
</gene>
<dbReference type="Pfam" id="PF00582">
    <property type="entry name" value="Usp"/>
    <property type="match status" value="1"/>
</dbReference>
<dbReference type="AlphaFoldDB" id="A0A317EVI4"/>
<feature type="domain" description="UspA" evidence="2">
    <location>
        <begin position="3"/>
        <end position="150"/>
    </location>
</feature>
<dbReference type="RefSeq" id="WP_109931766.1">
    <property type="nucleotide sequence ID" value="NZ_QGNY01000007.1"/>
</dbReference>
<dbReference type="PANTHER" id="PTHR46268:SF6">
    <property type="entry name" value="UNIVERSAL STRESS PROTEIN UP12"/>
    <property type="match status" value="1"/>
</dbReference>
<evidence type="ECO:0000256" key="1">
    <source>
        <dbReference type="ARBA" id="ARBA00008791"/>
    </source>
</evidence>
<proteinExistence type="inferred from homology"/>
<keyword evidence="4" id="KW-1185">Reference proteome</keyword>
<organism evidence="3 4">
    <name type="scientific">Pedobacter paludis</name>
    <dbReference type="NCBI Taxonomy" id="2203212"/>
    <lineage>
        <taxon>Bacteria</taxon>
        <taxon>Pseudomonadati</taxon>
        <taxon>Bacteroidota</taxon>
        <taxon>Sphingobacteriia</taxon>
        <taxon>Sphingobacteriales</taxon>
        <taxon>Sphingobacteriaceae</taxon>
        <taxon>Pedobacter</taxon>
    </lineage>
</organism>
<dbReference type="Proteomes" id="UP000245391">
    <property type="component" value="Unassembled WGS sequence"/>
</dbReference>
<dbReference type="OrthoDB" id="9788959at2"/>
<evidence type="ECO:0000313" key="4">
    <source>
        <dbReference type="Proteomes" id="UP000245391"/>
    </source>
</evidence>
<dbReference type="InterPro" id="IPR006016">
    <property type="entry name" value="UspA"/>
</dbReference>
<dbReference type="CDD" id="cd00293">
    <property type="entry name" value="USP-like"/>
    <property type="match status" value="1"/>
</dbReference>
<comment type="similarity">
    <text evidence="1">Belongs to the universal stress protein A family.</text>
</comment>
<protein>
    <recommendedName>
        <fullName evidence="2">UspA domain-containing protein</fullName>
    </recommendedName>
</protein>
<comment type="caution">
    <text evidence="3">The sequence shown here is derived from an EMBL/GenBank/DDBJ whole genome shotgun (WGS) entry which is preliminary data.</text>
</comment>